<keyword evidence="5" id="KW-0456">Lyase</keyword>
<organism evidence="7 8">
    <name type="scientific">Amblyomma americanum</name>
    <name type="common">Lone star tick</name>
    <dbReference type="NCBI Taxonomy" id="6943"/>
    <lineage>
        <taxon>Eukaryota</taxon>
        <taxon>Metazoa</taxon>
        <taxon>Ecdysozoa</taxon>
        <taxon>Arthropoda</taxon>
        <taxon>Chelicerata</taxon>
        <taxon>Arachnida</taxon>
        <taxon>Acari</taxon>
        <taxon>Parasitiformes</taxon>
        <taxon>Ixodida</taxon>
        <taxon>Ixodoidea</taxon>
        <taxon>Ixodidae</taxon>
        <taxon>Amblyomminae</taxon>
        <taxon>Amblyomma</taxon>
    </lineage>
</organism>
<feature type="compositionally biased region" description="Polar residues" evidence="6">
    <location>
        <begin position="176"/>
        <end position="190"/>
    </location>
</feature>
<keyword evidence="2" id="KW-0479">Metal-binding</keyword>
<proteinExistence type="predicted"/>
<evidence type="ECO:0000256" key="3">
    <source>
        <dbReference type="ARBA" id="ARBA00022842"/>
    </source>
</evidence>
<dbReference type="EMBL" id="JARKHS020002246">
    <property type="protein sequence ID" value="KAK8786971.1"/>
    <property type="molecule type" value="Genomic_DNA"/>
</dbReference>
<dbReference type="GO" id="GO:0006629">
    <property type="term" value="P:lipid metabolic process"/>
    <property type="evidence" value="ECO:0007669"/>
    <property type="project" value="InterPro"/>
</dbReference>
<name>A0AAQ4FJW6_AMBAM</name>
<comment type="caution">
    <text evidence="7">The sequence shown here is derived from an EMBL/GenBank/DDBJ whole genome shotgun (WGS) entry which is preliminary data.</text>
</comment>
<dbReference type="AlphaFoldDB" id="A0AAQ4FJW6"/>
<evidence type="ECO:0000256" key="5">
    <source>
        <dbReference type="ARBA" id="ARBA00023239"/>
    </source>
</evidence>
<evidence type="ECO:0000313" key="8">
    <source>
        <dbReference type="Proteomes" id="UP001321473"/>
    </source>
</evidence>
<dbReference type="GO" id="GO:0008081">
    <property type="term" value="F:phosphoric diester hydrolase activity"/>
    <property type="evidence" value="ECO:0007669"/>
    <property type="project" value="InterPro"/>
</dbReference>
<accession>A0AAQ4FJW6</accession>
<protein>
    <submittedName>
        <fullName evidence="7">Uncharacterized protein</fullName>
    </submittedName>
</protein>
<dbReference type="Gene3D" id="3.20.20.190">
    <property type="entry name" value="Phosphatidylinositol (PI) phosphodiesterase"/>
    <property type="match status" value="1"/>
</dbReference>
<evidence type="ECO:0000256" key="1">
    <source>
        <dbReference type="ARBA" id="ARBA00000110"/>
    </source>
</evidence>
<dbReference type="Proteomes" id="UP001321473">
    <property type="component" value="Unassembled WGS sequence"/>
</dbReference>
<feature type="region of interest" description="Disordered" evidence="6">
    <location>
        <begin position="170"/>
        <end position="190"/>
    </location>
</feature>
<evidence type="ECO:0000256" key="2">
    <source>
        <dbReference type="ARBA" id="ARBA00022723"/>
    </source>
</evidence>
<evidence type="ECO:0000313" key="7">
    <source>
        <dbReference type="EMBL" id="KAK8786971.1"/>
    </source>
</evidence>
<evidence type="ECO:0000256" key="4">
    <source>
        <dbReference type="ARBA" id="ARBA00023157"/>
    </source>
</evidence>
<gene>
    <name evidence="7" type="ORF">V5799_023260</name>
</gene>
<reference evidence="7 8" key="1">
    <citation type="journal article" date="2023" name="Arcadia Sci">
        <title>De novo assembly of a long-read Amblyomma americanum tick genome.</title>
        <authorList>
            <person name="Chou S."/>
            <person name="Poskanzer K.E."/>
            <person name="Rollins M."/>
            <person name="Thuy-Boun P.S."/>
        </authorList>
    </citation>
    <scope>NUCLEOTIDE SEQUENCE [LARGE SCALE GENOMIC DNA]</scope>
    <source>
        <strain evidence="7">F_SG_1</strain>
        <tissue evidence="7">Salivary glands</tissue>
    </source>
</reference>
<comment type="catalytic activity">
    <reaction evidence="1">
        <text>an N-(acyl)-sphingosylphosphoethanolamine = an N-(acyl)-sphingosyl-1,3-cyclic phosphate + ethanolamine</text>
        <dbReference type="Rhea" id="RHEA:60648"/>
        <dbReference type="ChEBI" id="CHEBI:57603"/>
        <dbReference type="ChEBI" id="CHEBI:143891"/>
        <dbReference type="ChEBI" id="CHEBI:143892"/>
    </reaction>
</comment>
<dbReference type="GO" id="GO:0016829">
    <property type="term" value="F:lyase activity"/>
    <property type="evidence" value="ECO:0007669"/>
    <property type="project" value="UniProtKB-KW"/>
</dbReference>
<dbReference type="SUPFAM" id="SSF51695">
    <property type="entry name" value="PLC-like phosphodiesterases"/>
    <property type="match status" value="1"/>
</dbReference>
<keyword evidence="3" id="KW-0460">Magnesium</keyword>
<evidence type="ECO:0000256" key="6">
    <source>
        <dbReference type="SAM" id="MobiDB-lite"/>
    </source>
</evidence>
<keyword evidence="8" id="KW-1185">Reference proteome</keyword>
<dbReference type="GO" id="GO:0046872">
    <property type="term" value="F:metal ion binding"/>
    <property type="evidence" value="ECO:0007669"/>
    <property type="project" value="UniProtKB-KW"/>
</dbReference>
<keyword evidence="4" id="KW-1015">Disulfide bond</keyword>
<sequence>MELLWMKGPRDGATLVLITFLGLAAGAHRRPVYIIAHMVNSIDDFDEAMRRGANAIEADVTFSHDGTAVKLFHGWPCDCLRKCEAEERVHAFLNYVRRSTNSYSGKYRHKLTLLFLDLKLGDVHENRKYAAGVDIAQKLLQHLWHGGSLLRRRSQESSSATISSYNAYWNGDKMPSQPNARNSPSFTPKG</sequence>
<dbReference type="InterPro" id="IPR017946">
    <property type="entry name" value="PLC-like_Pdiesterase_TIM-brl"/>
</dbReference>